<dbReference type="Gramene" id="OPUNC04G01020.1">
    <property type="protein sequence ID" value="OPUNC04G01020.1"/>
    <property type="gene ID" value="OPUNC04G01020"/>
</dbReference>
<organism evidence="1">
    <name type="scientific">Oryza punctata</name>
    <name type="common">Red rice</name>
    <dbReference type="NCBI Taxonomy" id="4537"/>
    <lineage>
        <taxon>Eukaryota</taxon>
        <taxon>Viridiplantae</taxon>
        <taxon>Streptophyta</taxon>
        <taxon>Embryophyta</taxon>
        <taxon>Tracheophyta</taxon>
        <taxon>Spermatophyta</taxon>
        <taxon>Magnoliopsida</taxon>
        <taxon>Liliopsida</taxon>
        <taxon>Poales</taxon>
        <taxon>Poaceae</taxon>
        <taxon>BOP clade</taxon>
        <taxon>Oryzoideae</taxon>
        <taxon>Oryzeae</taxon>
        <taxon>Oryzinae</taxon>
        <taxon>Oryza</taxon>
    </lineage>
</organism>
<keyword evidence="2" id="KW-1185">Reference proteome</keyword>
<evidence type="ECO:0000313" key="1">
    <source>
        <dbReference type="EnsemblPlants" id="OPUNC04G01020.1"/>
    </source>
</evidence>
<proteinExistence type="predicted"/>
<protein>
    <recommendedName>
        <fullName evidence="3">Pentatricopeptide repeat-containing protein</fullName>
    </recommendedName>
</protein>
<evidence type="ECO:0000313" key="2">
    <source>
        <dbReference type="Proteomes" id="UP000026962"/>
    </source>
</evidence>
<dbReference type="EnsemblPlants" id="OPUNC04G01020.1">
    <property type="protein sequence ID" value="OPUNC04G01020.1"/>
    <property type="gene ID" value="OPUNC04G01020"/>
</dbReference>
<evidence type="ECO:0008006" key="3">
    <source>
        <dbReference type="Google" id="ProtNLM"/>
    </source>
</evidence>
<dbReference type="Proteomes" id="UP000026962">
    <property type="component" value="Chromosome 4"/>
</dbReference>
<reference evidence="1" key="1">
    <citation type="submission" date="2015-04" db="UniProtKB">
        <authorList>
            <consortium name="EnsemblPlants"/>
        </authorList>
    </citation>
    <scope>IDENTIFICATION</scope>
</reference>
<sequence length="98" mass="10502">MASPQLDYLVLPPTIKTAAALRDTRSAHAIHDTVLRRGLLHRPSPIIANTLLTAYTRCDNLATALAVFNSISNSAHDTRDALGVVHLSSYAGTSPPTR</sequence>
<dbReference type="AlphaFoldDB" id="A0A0E0KMA0"/>
<name>A0A0E0KMA0_ORYPU</name>
<dbReference type="HOGENOM" id="CLU_2337256_0_0_1"/>
<reference evidence="1" key="2">
    <citation type="submission" date="2018-05" db="EMBL/GenBank/DDBJ databases">
        <title>OpunRS2 (Oryza punctata Reference Sequence Version 2).</title>
        <authorList>
            <person name="Zhang J."/>
            <person name="Kudrna D."/>
            <person name="Lee S."/>
            <person name="Talag J."/>
            <person name="Welchert J."/>
            <person name="Wing R.A."/>
        </authorList>
    </citation>
    <scope>NUCLEOTIDE SEQUENCE [LARGE SCALE GENOMIC DNA]</scope>
</reference>
<accession>A0A0E0KMA0</accession>